<reference evidence="6" key="1">
    <citation type="journal article" date="2011" name="Proc. Natl. Acad. Sci. U.S.A.">
        <title>Genomic insights into the physiology and ecology of the marine filamentous cyanobacterium Lyngbya majuscula.</title>
        <authorList>
            <person name="Jones A.C."/>
            <person name="Monroe E.A."/>
            <person name="Podell S."/>
            <person name="Hess W.R."/>
            <person name="Klages S."/>
            <person name="Esquenazi E."/>
            <person name="Niessen S."/>
            <person name="Hoover H."/>
            <person name="Rothmann M."/>
            <person name="Lasken R.S."/>
            <person name="Yates J.R.III."/>
            <person name="Reinhardt R."/>
            <person name="Kube M."/>
            <person name="Burkart M.D."/>
            <person name="Allen E.E."/>
            <person name="Dorrestein P.C."/>
            <person name="Gerwick W.H."/>
            <person name="Gerwick L."/>
        </authorList>
    </citation>
    <scope>NUCLEOTIDE SEQUENCE [LARGE SCALE GENOMIC DNA]</scope>
    <source>
        <strain evidence="6">3L</strain>
    </source>
</reference>
<proteinExistence type="inferred from homology"/>
<keyword evidence="5" id="KW-0830">Ubiquinone</keyword>
<feature type="domain" description="Methyltransferase type 11" evidence="4">
    <location>
        <begin position="2"/>
        <end position="51"/>
    </location>
</feature>
<evidence type="ECO:0000256" key="3">
    <source>
        <dbReference type="ARBA" id="ARBA00022679"/>
    </source>
</evidence>
<dbReference type="InterPro" id="IPR013216">
    <property type="entry name" value="Methyltransf_11"/>
</dbReference>
<keyword evidence="3" id="KW-0808">Transferase</keyword>
<evidence type="ECO:0000256" key="1">
    <source>
        <dbReference type="ARBA" id="ARBA00008361"/>
    </source>
</evidence>
<dbReference type="PANTHER" id="PTHR44942">
    <property type="entry name" value="METHYLTRANSF_11 DOMAIN-CONTAINING PROTEIN"/>
    <property type="match status" value="1"/>
</dbReference>
<evidence type="ECO:0000256" key="2">
    <source>
        <dbReference type="ARBA" id="ARBA00022603"/>
    </source>
</evidence>
<evidence type="ECO:0000313" key="5">
    <source>
        <dbReference type="EMBL" id="EGJ28726.1"/>
    </source>
</evidence>
<dbReference type="GO" id="GO:0032259">
    <property type="term" value="P:methylation"/>
    <property type="evidence" value="ECO:0007669"/>
    <property type="project" value="UniProtKB-KW"/>
</dbReference>
<evidence type="ECO:0000259" key="4">
    <source>
        <dbReference type="Pfam" id="PF08241"/>
    </source>
</evidence>
<organism evidence="5 6">
    <name type="scientific">Moorena producens 3L</name>
    <dbReference type="NCBI Taxonomy" id="489825"/>
    <lineage>
        <taxon>Bacteria</taxon>
        <taxon>Bacillati</taxon>
        <taxon>Cyanobacteriota</taxon>
        <taxon>Cyanophyceae</taxon>
        <taxon>Coleofasciculales</taxon>
        <taxon>Coleofasciculaceae</taxon>
        <taxon>Moorena</taxon>
    </lineage>
</organism>
<dbReference type="Gene3D" id="3.40.50.150">
    <property type="entry name" value="Vaccinia Virus protein VP39"/>
    <property type="match status" value="1"/>
</dbReference>
<dbReference type="EMBL" id="GL890973">
    <property type="protein sequence ID" value="EGJ28726.1"/>
    <property type="molecule type" value="Genomic_DNA"/>
</dbReference>
<dbReference type="InterPro" id="IPR029063">
    <property type="entry name" value="SAM-dependent_MTases_sf"/>
</dbReference>
<accession>F4Y3Q0</accession>
<dbReference type="GO" id="GO:0008757">
    <property type="term" value="F:S-adenosylmethionine-dependent methyltransferase activity"/>
    <property type="evidence" value="ECO:0007669"/>
    <property type="project" value="InterPro"/>
</dbReference>
<dbReference type="SUPFAM" id="SSF53335">
    <property type="entry name" value="S-adenosyl-L-methionine-dependent methyltransferases"/>
    <property type="match status" value="1"/>
</dbReference>
<dbReference type="eggNOG" id="COG0500">
    <property type="taxonomic scope" value="Bacteria"/>
</dbReference>
<evidence type="ECO:0000313" key="6">
    <source>
        <dbReference type="Proteomes" id="UP000003959"/>
    </source>
</evidence>
<keyword evidence="6" id="KW-1185">Reference proteome</keyword>
<keyword evidence="2 5" id="KW-0489">Methyltransferase</keyword>
<dbReference type="PANTHER" id="PTHR44942:SF4">
    <property type="entry name" value="METHYLTRANSFERASE TYPE 11 DOMAIN-CONTAINING PROTEIN"/>
    <property type="match status" value="1"/>
</dbReference>
<protein>
    <submittedName>
        <fullName evidence="5">Methylase involved in ubiquinone/menaquinone biosynthesis</fullName>
    </submittedName>
</protein>
<dbReference type="HOGENOM" id="CLU_2683838_0_0_3"/>
<sequence length="74" mass="8535">MVEIRDGTAQQTNLPDASIDLVACFQSFHWFDPEPTLLEFRRILKPTGQLAVVWNDRNRQDDFTKKIGFKAPSL</sequence>
<gene>
    <name evidence="5" type="ORF">LYNGBM3L_71510</name>
</gene>
<dbReference type="Proteomes" id="UP000003959">
    <property type="component" value="Unassembled WGS sequence"/>
</dbReference>
<dbReference type="Pfam" id="PF08241">
    <property type="entry name" value="Methyltransf_11"/>
    <property type="match status" value="1"/>
</dbReference>
<dbReference type="AlphaFoldDB" id="F4Y3Q0"/>
<name>F4Y3Q0_9CYAN</name>
<dbReference type="InterPro" id="IPR051052">
    <property type="entry name" value="Diverse_substrate_MTase"/>
</dbReference>
<comment type="similarity">
    <text evidence="1">Belongs to the methyltransferase superfamily.</text>
</comment>